<dbReference type="AlphaFoldDB" id="A0A0P1ITJ7"/>
<accession>A0A0P1ITJ7</accession>
<gene>
    <name evidence="2" type="ORF">TA5114_02639</name>
</gene>
<dbReference type="RefSeq" id="WP_370736433.1">
    <property type="nucleotide sequence ID" value="NZ_CYTO01000009.1"/>
</dbReference>
<feature type="signal peptide" evidence="1">
    <location>
        <begin position="1"/>
        <end position="20"/>
    </location>
</feature>
<protein>
    <recommendedName>
        <fullName evidence="4">AAA+ family ATPase</fullName>
    </recommendedName>
</protein>
<organism evidence="2 3">
    <name type="scientific">Cognatishimia activa</name>
    <dbReference type="NCBI Taxonomy" id="1715691"/>
    <lineage>
        <taxon>Bacteria</taxon>
        <taxon>Pseudomonadati</taxon>
        <taxon>Pseudomonadota</taxon>
        <taxon>Alphaproteobacteria</taxon>
        <taxon>Rhodobacterales</taxon>
        <taxon>Paracoccaceae</taxon>
        <taxon>Cognatishimia</taxon>
    </lineage>
</organism>
<sequence length="118" mass="13189">MSMKRFIFCLSLSLATPAIAAEEEDGKSLMQQGAELFFKGLTEQMEPAIEDLKTLTEDMGPELLEFFSSMGPALGELLEEVEDWSVYERPEMLPNGDIIIRRKPDTEAEADDEGVVDL</sequence>
<evidence type="ECO:0000313" key="2">
    <source>
        <dbReference type="EMBL" id="CUK26821.1"/>
    </source>
</evidence>
<evidence type="ECO:0008006" key="4">
    <source>
        <dbReference type="Google" id="ProtNLM"/>
    </source>
</evidence>
<dbReference type="STRING" id="1715691.TA5113_01468"/>
<feature type="chain" id="PRO_5006065601" description="AAA+ family ATPase" evidence="1">
    <location>
        <begin position="21"/>
        <end position="118"/>
    </location>
</feature>
<proteinExistence type="predicted"/>
<dbReference type="Proteomes" id="UP000051184">
    <property type="component" value="Unassembled WGS sequence"/>
</dbReference>
<keyword evidence="3" id="KW-1185">Reference proteome</keyword>
<evidence type="ECO:0000256" key="1">
    <source>
        <dbReference type="SAM" id="SignalP"/>
    </source>
</evidence>
<reference evidence="3" key="1">
    <citation type="submission" date="2015-09" db="EMBL/GenBank/DDBJ databases">
        <authorList>
            <person name="Rodrigo-Torres Lidia"/>
            <person name="Arahal R.David."/>
        </authorList>
    </citation>
    <scope>NUCLEOTIDE SEQUENCE [LARGE SCALE GENOMIC DNA]</scope>
    <source>
        <strain evidence="3">CECT 5114</strain>
    </source>
</reference>
<evidence type="ECO:0000313" key="3">
    <source>
        <dbReference type="Proteomes" id="UP000051184"/>
    </source>
</evidence>
<keyword evidence="1" id="KW-0732">Signal</keyword>
<name>A0A0P1ITJ7_9RHOB</name>
<dbReference type="EMBL" id="CYUE01000020">
    <property type="protein sequence ID" value="CUK26821.1"/>
    <property type="molecule type" value="Genomic_DNA"/>
</dbReference>